<accession>A0A0A2F916</accession>
<dbReference type="AlphaFoldDB" id="A0A0A2F916"/>
<evidence type="ECO:0000313" key="2">
    <source>
        <dbReference type="Proteomes" id="UP000030130"/>
    </source>
</evidence>
<dbReference type="Proteomes" id="UP000030130">
    <property type="component" value="Unassembled WGS sequence"/>
</dbReference>
<proteinExistence type="predicted"/>
<protein>
    <submittedName>
        <fullName evidence="1">Uncharacterized protein</fullName>
    </submittedName>
</protein>
<gene>
    <name evidence="1" type="ORF">HR08_02080</name>
</gene>
<name>A0A0A2F916_9PORP</name>
<evidence type="ECO:0000313" key="1">
    <source>
        <dbReference type="EMBL" id="KGN87473.1"/>
    </source>
</evidence>
<dbReference type="EMBL" id="JRAI01000013">
    <property type="protein sequence ID" value="KGN87473.1"/>
    <property type="molecule type" value="Genomic_DNA"/>
</dbReference>
<organism evidence="1 2">
    <name type="scientific">Porphyromonas gulae</name>
    <dbReference type="NCBI Taxonomy" id="111105"/>
    <lineage>
        <taxon>Bacteria</taxon>
        <taxon>Pseudomonadati</taxon>
        <taxon>Bacteroidota</taxon>
        <taxon>Bacteroidia</taxon>
        <taxon>Bacteroidales</taxon>
        <taxon>Porphyromonadaceae</taxon>
        <taxon>Porphyromonas</taxon>
    </lineage>
</organism>
<reference evidence="1 2" key="1">
    <citation type="submission" date="2014-08" db="EMBL/GenBank/DDBJ databases">
        <title>Porphyromonas gulae strain:COT-052_OH1451 Genome sequencing.</title>
        <authorList>
            <person name="Wallis C."/>
            <person name="Deusch O."/>
            <person name="O'Flynn C."/>
            <person name="Davis I."/>
            <person name="Jospin G."/>
            <person name="Darling A.E."/>
            <person name="Coil D.A."/>
            <person name="Alexiev A."/>
            <person name="Horsfall A."/>
            <person name="Kirkwood N."/>
            <person name="Harris S."/>
            <person name="Eisen J.A."/>
        </authorList>
    </citation>
    <scope>NUCLEOTIDE SEQUENCE [LARGE SCALE GENOMIC DNA]</scope>
    <source>
        <strain evidence="2">COT-052 OH1451</strain>
    </source>
</reference>
<sequence>MQFVRRVNLQIRHEIHRSNLEEDKSAPKCLPPSWSNLFRLHSAVCPACKPANRARNSLPQIAGKHFRTKKPRRKLRNDKFALKKAAATCEKLFRVKDVVPQLAATFFGHAMQIPRRTFPLLPKAPLILFSHCEMWKTMLPSP</sequence>
<comment type="caution">
    <text evidence="1">The sequence shown here is derived from an EMBL/GenBank/DDBJ whole genome shotgun (WGS) entry which is preliminary data.</text>
</comment>